<organism evidence="2 3">
    <name type="scientific">Cotesia congregata</name>
    <name type="common">Parasitoid wasp</name>
    <name type="synonym">Apanteles congregatus</name>
    <dbReference type="NCBI Taxonomy" id="51543"/>
    <lineage>
        <taxon>Eukaryota</taxon>
        <taxon>Metazoa</taxon>
        <taxon>Ecdysozoa</taxon>
        <taxon>Arthropoda</taxon>
        <taxon>Hexapoda</taxon>
        <taxon>Insecta</taxon>
        <taxon>Pterygota</taxon>
        <taxon>Neoptera</taxon>
        <taxon>Endopterygota</taxon>
        <taxon>Hymenoptera</taxon>
        <taxon>Apocrita</taxon>
        <taxon>Ichneumonoidea</taxon>
        <taxon>Braconidae</taxon>
        <taxon>Microgastrinae</taxon>
        <taxon>Cotesia</taxon>
    </lineage>
</organism>
<accession>A0A8J2EKT3</accession>
<evidence type="ECO:0000313" key="2">
    <source>
        <dbReference type="EMBL" id="CAG5075977.1"/>
    </source>
</evidence>
<dbReference type="Proteomes" id="UP000786811">
    <property type="component" value="Unassembled WGS sequence"/>
</dbReference>
<sequence>MLRKGFQYQGVKYFVSVVFSFALVIPCVLMSSIRKNDVKLRNENVNPCDNFYQYVCGNYNDSITPEEKFKSHTVEAGKLVEELIQETAARNNEFRPFKLIE</sequence>
<dbReference type="SUPFAM" id="SSF55486">
    <property type="entry name" value="Metalloproteases ('zincins'), catalytic domain"/>
    <property type="match status" value="1"/>
</dbReference>
<dbReference type="OrthoDB" id="7613900at2759"/>
<dbReference type="PROSITE" id="PS51885">
    <property type="entry name" value="NEPRILYSIN"/>
    <property type="match status" value="1"/>
</dbReference>
<comment type="caution">
    <text evidence="2">The sequence shown here is derived from an EMBL/GenBank/DDBJ whole genome shotgun (WGS) entry which is preliminary data.</text>
</comment>
<keyword evidence="1" id="KW-0812">Transmembrane</keyword>
<feature type="transmembrane region" description="Helical" evidence="1">
    <location>
        <begin position="13"/>
        <end position="33"/>
    </location>
</feature>
<dbReference type="Gene3D" id="3.40.390.10">
    <property type="entry name" value="Collagenase (Catalytic Domain)"/>
    <property type="match status" value="1"/>
</dbReference>
<proteinExistence type="predicted"/>
<evidence type="ECO:0000256" key="1">
    <source>
        <dbReference type="SAM" id="Phobius"/>
    </source>
</evidence>
<dbReference type="InterPro" id="IPR024079">
    <property type="entry name" value="MetalloPept_cat_dom_sf"/>
</dbReference>
<dbReference type="InterPro" id="IPR000718">
    <property type="entry name" value="Peptidase_M13"/>
</dbReference>
<evidence type="ECO:0000313" key="3">
    <source>
        <dbReference type="Proteomes" id="UP000786811"/>
    </source>
</evidence>
<gene>
    <name evidence="2" type="ORF">HICCMSTLAB_LOCUS1958</name>
</gene>
<name>A0A8J2EKT3_COTCN</name>
<keyword evidence="3" id="KW-1185">Reference proteome</keyword>
<dbReference type="AlphaFoldDB" id="A0A8J2EKT3"/>
<dbReference type="EMBL" id="CAJNRD030001116">
    <property type="protein sequence ID" value="CAG5075977.1"/>
    <property type="molecule type" value="Genomic_DNA"/>
</dbReference>
<keyword evidence="1" id="KW-0472">Membrane</keyword>
<dbReference type="GO" id="GO:0006508">
    <property type="term" value="P:proteolysis"/>
    <property type="evidence" value="ECO:0007669"/>
    <property type="project" value="InterPro"/>
</dbReference>
<protein>
    <recommendedName>
        <fullName evidence="4">Peptidase M13 N-terminal domain-containing protein</fullName>
    </recommendedName>
</protein>
<evidence type="ECO:0008006" key="4">
    <source>
        <dbReference type="Google" id="ProtNLM"/>
    </source>
</evidence>
<dbReference type="GO" id="GO:0004222">
    <property type="term" value="F:metalloendopeptidase activity"/>
    <property type="evidence" value="ECO:0007669"/>
    <property type="project" value="InterPro"/>
</dbReference>
<keyword evidence="1" id="KW-1133">Transmembrane helix</keyword>
<reference evidence="2" key="1">
    <citation type="submission" date="2021-04" db="EMBL/GenBank/DDBJ databases">
        <authorList>
            <person name="Chebbi M.A.C M."/>
        </authorList>
    </citation>
    <scope>NUCLEOTIDE SEQUENCE</scope>
</reference>